<evidence type="ECO:0000259" key="4">
    <source>
        <dbReference type="Pfam" id="PF00177"/>
    </source>
</evidence>
<dbReference type="InterPro" id="IPR023798">
    <property type="entry name" value="Ribosomal_uS7_dom"/>
</dbReference>
<evidence type="ECO:0000313" key="5">
    <source>
        <dbReference type="EMBL" id="TMW80775.1"/>
    </source>
</evidence>
<reference evidence="5" key="1">
    <citation type="submission" date="2019-05" db="EMBL/GenBank/DDBJ databases">
        <title>The de novo reference genome and transcriptome assemblies of the wild tomato species Solanum chilense.</title>
        <authorList>
            <person name="Stam R."/>
            <person name="Nosenko T."/>
            <person name="Hoerger A.C."/>
            <person name="Stephan W."/>
            <person name="Seidel M.A."/>
            <person name="Kuhn J.M.M."/>
            <person name="Haberer G."/>
            <person name="Tellier A."/>
        </authorList>
    </citation>
    <scope>NUCLEOTIDE SEQUENCE</scope>
    <source>
        <tissue evidence="5">Mature leaves</tissue>
    </source>
</reference>
<dbReference type="Gene3D" id="1.10.455.10">
    <property type="entry name" value="Ribosomal protein S7 domain"/>
    <property type="match status" value="1"/>
</dbReference>
<evidence type="ECO:0000256" key="3">
    <source>
        <dbReference type="ARBA" id="ARBA00023274"/>
    </source>
</evidence>
<feature type="domain" description="Small ribosomal subunit protein uS7" evidence="4">
    <location>
        <begin position="16"/>
        <end position="79"/>
    </location>
</feature>
<organism evidence="5">
    <name type="scientific">Solanum chilense</name>
    <name type="common">Tomato</name>
    <name type="synonym">Lycopersicon chilense</name>
    <dbReference type="NCBI Taxonomy" id="4083"/>
    <lineage>
        <taxon>Eukaryota</taxon>
        <taxon>Viridiplantae</taxon>
        <taxon>Streptophyta</taxon>
        <taxon>Embryophyta</taxon>
        <taxon>Tracheophyta</taxon>
        <taxon>Spermatophyta</taxon>
        <taxon>Magnoliopsida</taxon>
        <taxon>eudicotyledons</taxon>
        <taxon>Gunneridae</taxon>
        <taxon>Pentapetalae</taxon>
        <taxon>asterids</taxon>
        <taxon>lamiids</taxon>
        <taxon>Solanales</taxon>
        <taxon>Solanaceae</taxon>
        <taxon>Solanoideae</taxon>
        <taxon>Solaneae</taxon>
        <taxon>Solanum</taxon>
        <taxon>Solanum subgen. Lycopersicon</taxon>
    </lineage>
</organism>
<dbReference type="AlphaFoldDB" id="A0A6N2AF38"/>
<evidence type="ECO:0000256" key="2">
    <source>
        <dbReference type="ARBA" id="ARBA00022980"/>
    </source>
</evidence>
<protein>
    <recommendedName>
        <fullName evidence="4">Small ribosomal subunit protein uS7 domain-containing protein</fullName>
    </recommendedName>
</protein>
<dbReference type="SUPFAM" id="SSF47973">
    <property type="entry name" value="Ribosomal protein S7"/>
    <property type="match status" value="1"/>
</dbReference>
<evidence type="ECO:0000256" key="1">
    <source>
        <dbReference type="ARBA" id="ARBA00007151"/>
    </source>
</evidence>
<accession>A0A6N2AF38</accession>
<dbReference type="GO" id="GO:1990904">
    <property type="term" value="C:ribonucleoprotein complex"/>
    <property type="evidence" value="ECO:0007669"/>
    <property type="project" value="UniProtKB-KW"/>
</dbReference>
<dbReference type="Pfam" id="PF00177">
    <property type="entry name" value="Ribosomal_S7"/>
    <property type="match status" value="1"/>
</dbReference>
<dbReference type="EMBL" id="RXGB01040029">
    <property type="protein sequence ID" value="TMW80775.1"/>
    <property type="molecule type" value="Genomic_DNA"/>
</dbReference>
<dbReference type="InterPro" id="IPR036823">
    <property type="entry name" value="Ribosomal_uS7_dom_sf"/>
</dbReference>
<gene>
    <name evidence="5" type="ORF">EJD97_015283</name>
</gene>
<dbReference type="GO" id="GO:0005840">
    <property type="term" value="C:ribosome"/>
    <property type="evidence" value="ECO:0007669"/>
    <property type="project" value="UniProtKB-KW"/>
</dbReference>
<keyword evidence="3" id="KW-0687">Ribonucleoprotein</keyword>
<comment type="caution">
    <text evidence="5">The sequence shown here is derived from an EMBL/GenBank/DDBJ whole genome shotgun (WGS) entry which is preliminary data.</text>
</comment>
<proteinExistence type="inferred from homology"/>
<name>A0A6N2AF38_SOLCI</name>
<sequence length="80" mass="8971">MDSQTLSFGYLFICKLNKIQRKKETNPLSILSQAIRGLTPDITVKARRAGVSTHHVPTEIGSTQEKVLDIIWLLAASRKH</sequence>
<keyword evidence="2" id="KW-0689">Ribosomal protein</keyword>
<comment type="similarity">
    <text evidence="1">Belongs to the universal ribosomal protein uS7 family.</text>
</comment>